<dbReference type="InterPro" id="IPR003661">
    <property type="entry name" value="HisK_dim/P_dom"/>
</dbReference>
<reference evidence="14" key="1">
    <citation type="submission" date="2022-01" db="EMBL/GenBank/DDBJ databases">
        <authorList>
            <person name="Jo J.-H."/>
            <person name="Im W.-T."/>
        </authorList>
    </citation>
    <scope>NUCLEOTIDE SEQUENCE</scope>
    <source>
        <strain evidence="14">XY25</strain>
    </source>
</reference>
<gene>
    <name evidence="14" type="ORF">LZ012_14165</name>
</gene>
<dbReference type="GO" id="GO:0016301">
    <property type="term" value="F:kinase activity"/>
    <property type="evidence" value="ECO:0007669"/>
    <property type="project" value="UniProtKB-KW"/>
</dbReference>
<evidence type="ECO:0000256" key="9">
    <source>
        <dbReference type="ARBA" id="ARBA00023012"/>
    </source>
</evidence>
<dbReference type="SMART" id="SM00388">
    <property type="entry name" value="HisKA"/>
    <property type="match status" value="1"/>
</dbReference>
<dbReference type="SUPFAM" id="SSF55874">
    <property type="entry name" value="ATPase domain of HSP90 chaperone/DNA topoisomerase II/histidine kinase"/>
    <property type="match status" value="1"/>
</dbReference>
<dbReference type="SMART" id="SM00387">
    <property type="entry name" value="HATPase_c"/>
    <property type="match status" value="1"/>
</dbReference>
<accession>A0ABS9K4R3</accession>
<dbReference type="RefSeq" id="WP_275711465.1">
    <property type="nucleotide sequence ID" value="NZ_JAKLTN010000002.1"/>
</dbReference>
<organism evidence="14 15">
    <name type="scientific">Dechloromonas hankyongensis</name>
    <dbReference type="NCBI Taxonomy" id="2908002"/>
    <lineage>
        <taxon>Bacteria</taxon>
        <taxon>Pseudomonadati</taxon>
        <taxon>Pseudomonadota</taxon>
        <taxon>Betaproteobacteria</taxon>
        <taxon>Rhodocyclales</taxon>
        <taxon>Azonexaceae</taxon>
        <taxon>Dechloromonas</taxon>
    </lineage>
</organism>
<sequence>MNSPQPDPASRRTLRRRLLFLLLLPLSGLLVVSLAIDYKVAFSPAADAYDHALADDAVALAGRVRFQDGRLQVDLPAAAEAVLRTDRSDQEFLSIRGPNNELLTGDTDLQPAPAEKGRNPLLSEAVFRDKKMRKATYRIETTAGEVAVTVAETTHKRQQTGSQILAAMIVPNILLILTVLALVYIGVRKGLAPLDHLSEAINRRAPHDLSPLPKTDVPGEAEPLLRAMDGLIDDLHSAITAQQAFLANAAHQLKTPLASLITQLELHVQELPAEHRKRGGRLLDAGHRLAHLTHQLLALARSGPEANDTHERRDIDLAALLESNASSWYDLALRSNIDLGFETAPAHISGSEWLLREMLANLIDNALQYTPAGGRVTARSGIDGQGLPYVEVEDSGPGIPEAERPHIFERFYRADGAPGQGSGLGLAIVKEVADRHAAAIEMHDGETGSGLRIRVVFNL</sequence>
<dbReference type="CDD" id="cd00075">
    <property type="entry name" value="HATPase"/>
    <property type="match status" value="1"/>
</dbReference>
<comment type="caution">
    <text evidence="14">The sequence shown here is derived from an EMBL/GenBank/DDBJ whole genome shotgun (WGS) entry which is preliminary data.</text>
</comment>
<dbReference type="Gene3D" id="1.10.287.130">
    <property type="match status" value="1"/>
</dbReference>
<dbReference type="InterPro" id="IPR013727">
    <property type="entry name" value="2CSK_N"/>
</dbReference>
<evidence type="ECO:0000259" key="12">
    <source>
        <dbReference type="PROSITE" id="PS50109"/>
    </source>
</evidence>
<evidence type="ECO:0000256" key="6">
    <source>
        <dbReference type="ARBA" id="ARBA00022692"/>
    </source>
</evidence>
<dbReference type="Pfam" id="PF00512">
    <property type="entry name" value="HisKA"/>
    <property type="match status" value="1"/>
</dbReference>
<dbReference type="Pfam" id="PF08521">
    <property type="entry name" value="2CSK_N"/>
    <property type="match status" value="1"/>
</dbReference>
<dbReference type="InterPro" id="IPR050428">
    <property type="entry name" value="TCS_sensor_his_kinase"/>
</dbReference>
<comment type="catalytic activity">
    <reaction evidence="1">
        <text>ATP + protein L-histidine = ADP + protein N-phospho-L-histidine.</text>
        <dbReference type="EC" id="2.7.13.3"/>
    </reaction>
</comment>
<proteinExistence type="predicted"/>
<evidence type="ECO:0000256" key="1">
    <source>
        <dbReference type="ARBA" id="ARBA00000085"/>
    </source>
</evidence>
<keyword evidence="4" id="KW-0597">Phosphoprotein</keyword>
<comment type="subcellular location">
    <subcellularLocation>
        <location evidence="2">Membrane</location>
    </subcellularLocation>
</comment>
<keyword evidence="10 11" id="KW-0472">Membrane</keyword>
<dbReference type="PANTHER" id="PTHR45436:SF1">
    <property type="entry name" value="SENSOR PROTEIN QSEC"/>
    <property type="match status" value="1"/>
</dbReference>
<keyword evidence="9" id="KW-0902">Two-component regulatory system</keyword>
<dbReference type="SUPFAM" id="SSF47384">
    <property type="entry name" value="Homodimeric domain of signal transducing histidine kinase"/>
    <property type="match status" value="1"/>
</dbReference>
<evidence type="ECO:0000313" key="14">
    <source>
        <dbReference type="EMBL" id="MCG2578136.1"/>
    </source>
</evidence>
<evidence type="ECO:0000256" key="11">
    <source>
        <dbReference type="SAM" id="Phobius"/>
    </source>
</evidence>
<keyword evidence="6 11" id="KW-0812">Transmembrane</keyword>
<evidence type="ECO:0000313" key="15">
    <source>
        <dbReference type="Proteomes" id="UP001165384"/>
    </source>
</evidence>
<keyword evidence="5" id="KW-0808">Transferase</keyword>
<name>A0ABS9K4R3_9RHOO</name>
<dbReference type="InterPro" id="IPR004358">
    <property type="entry name" value="Sig_transdc_His_kin-like_C"/>
</dbReference>
<evidence type="ECO:0000256" key="4">
    <source>
        <dbReference type="ARBA" id="ARBA00022553"/>
    </source>
</evidence>
<dbReference type="Gene3D" id="3.30.565.10">
    <property type="entry name" value="Histidine kinase-like ATPase, C-terminal domain"/>
    <property type="match status" value="1"/>
</dbReference>
<dbReference type="Proteomes" id="UP001165384">
    <property type="component" value="Unassembled WGS sequence"/>
</dbReference>
<keyword evidence="15" id="KW-1185">Reference proteome</keyword>
<evidence type="ECO:0000259" key="13">
    <source>
        <dbReference type="PROSITE" id="PS50885"/>
    </source>
</evidence>
<evidence type="ECO:0000256" key="7">
    <source>
        <dbReference type="ARBA" id="ARBA00022777"/>
    </source>
</evidence>
<dbReference type="InterPro" id="IPR003660">
    <property type="entry name" value="HAMP_dom"/>
</dbReference>
<evidence type="ECO:0000256" key="3">
    <source>
        <dbReference type="ARBA" id="ARBA00012438"/>
    </source>
</evidence>
<dbReference type="Pfam" id="PF02518">
    <property type="entry name" value="HATPase_c"/>
    <property type="match status" value="1"/>
</dbReference>
<dbReference type="PRINTS" id="PR00344">
    <property type="entry name" value="BCTRLSENSOR"/>
</dbReference>
<keyword evidence="8 11" id="KW-1133">Transmembrane helix</keyword>
<dbReference type="InterPro" id="IPR036097">
    <property type="entry name" value="HisK_dim/P_sf"/>
</dbReference>
<evidence type="ECO:0000256" key="10">
    <source>
        <dbReference type="ARBA" id="ARBA00023136"/>
    </source>
</evidence>
<evidence type="ECO:0000256" key="5">
    <source>
        <dbReference type="ARBA" id="ARBA00022679"/>
    </source>
</evidence>
<dbReference type="CDD" id="cd00082">
    <property type="entry name" value="HisKA"/>
    <property type="match status" value="1"/>
</dbReference>
<dbReference type="PANTHER" id="PTHR45436">
    <property type="entry name" value="SENSOR HISTIDINE KINASE YKOH"/>
    <property type="match status" value="1"/>
</dbReference>
<keyword evidence="7 14" id="KW-0418">Kinase</keyword>
<dbReference type="PROSITE" id="PS50109">
    <property type="entry name" value="HIS_KIN"/>
    <property type="match status" value="1"/>
</dbReference>
<feature type="domain" description="HAMP" evidence="13">
    <location>
        <begin position="188"/>
        <end position="240"/>
    </location>
</feature>
<dbReference type="InterPro" id="IPR003594">
    <property type="entry name" value="HATPase_dom"/>
</dbReference>
<dbReference type="EC" id="2.7.13.3" evidence="3"/>
<dbReference type="InterPro" id="IPR005467">
    <property type="entry name" value="His_kinase_dom"/>
</dbReference>
<feature type="transmembrane region" description="Helical" evidence="11">
    <location>
        <begin position="164"/>
        <end position="187"/>
    </location>
</feature>
<dbReference type="EMBL" id="JAKLTN010000002">
    <property type="protein sequence ID" value="MCG2578136.1"/>
    <property type="molecule type" value="Genomic_DNA"/>
</dbReference>
<protein>
    <recommendedName>
        <fullName evidence="3">histidine kinase</fullName>
        <ecNumber evidence="3">2.7.13.3</ecNumber>
    </recommendedName>
</protein>
<evidence type="ECO:0000256" key="8">
    <source>
        <dbReference type="ARBA" id="ARBA00022989"/>
    </source>
</evidence>
<dbReference type="InterPro" id="IPR036890">
    <property type="entry name" value="HATPase_C_sf"/>
</dbReference>
<evidence type="ECO:0000256" key="2">
    <source>
        <dbReference type="ARBA" id="ARBA00004370"/>
    </source>
</evidence>
<dbReference type="PROSITE" id="PS50885">
    <property type="entry name" value="HAMP"/>
    <property type="match status" value="1"/>
</dbReference>
<feature type="domain" description="Histidine kinase" evidence="12">
    <location>
        <begin position="248"/>
        <end position="459"/>
    </location>
</feature>